<organism evidence="1 2">
    <name type="scientific">Daphnia pulex</name>
    <name type="common">Water flea</name>
    <dbReference type="NCBI Taxonomy" id="6669"/>
    <lineage>
        <taxon>Eukaryota</taxon>
        <taxon>Metazoa</taxon>
        <taxon>Ecdysozoa</taxon>
        <taxon>Arthropoda</taxon>
        <taxon>Crustacea</taxon>
        <taxon>Branchiopoda</taxon>
        <taxon>Diplostraca</taxon>
        <taxon>Cladocera</taxon>
        <taxon>Anomopoda</taxon>
        <taxon>Daphniidae</taxon>
        <taxon>Daphnia</taxon>
    </lineage>
</organism>
<dbReference type="EMBL" id="GL732559">
    <property type="protein sequence ID" value="EFX78000.1"/>
    <property type="molecule type" value="Genomic_DNA"/>
</dbReference>
<accession>E9GRF3</accession>
<dbReference type="AlphaFoldDB" id="E9GRF3"/>
<reference evidence="1 2" key="1">
    <citation type="journal article" date="2011" name="Science">
        <title>The ecoresponsive genome of Daphnia pulex.</title>
        <authorList>
            <person name="Colbourne J.K."/>
            <person name="Pfrender M.E."/>
            <person name="Gilbert D."/>
            <person name="Thomas W.K."/>
            <person name="Tucker A."/>
            <person name="Oakley T.H."/>
            <person name="Tokishita S."/>
            <person name="Aerts A."/>
            <person name="Arnold G.J."/>
            <person name="Basu M.K."/>
            <person name="Bauer D.J."/>
            <person name="Caceres C.E."/>
            <person name="Carmel L."/>
            <person name="Casola C."/>
            <person name="Choi J.H."/>
            <person name="Detter J.C."/>
            <person name="Dong Q."/>
            <person name="Dusheyko S."/>
            <person name="Eads B.D."/>
            <person name="Frohlich T."/>
            <person name="Geiler-Samerotte K.A."/>
            <person name="Gerlach D."/>
            <person name="Hatcher P."/>
            <person name="Jogdeo S."/>
            <person name="Krijgsveld J."/>
            <person name="Kriventseva E.V."/>
            <person name="Kultz D."/>
            <person name="Laforsch C."/>
            <person name="Lindquist E."/>
            <person name="Lopez J."/>
            <person name="Manak J.R."/>
            <person name="Muller J."/>
            <person name="Pangilinan J."/>
            <person name="Patwardhan R.P."/>
            <person name="Pitluck S."/>
            <person name="Pritham E.J."/>
            <person name="Rechtsteiner A."/>
            <person name="Rho M."/>
            <person name="Rogozin I.B."/>
            <person name="Sakarya O."/>
            <person name="Salamov A."/>
            <person name="Schaack S."/>
            <person name="Shapiro H."/>
            <person name="Shiga Y."/>
            <person name="Skalitzky C."/>
            <person name="Smith Z."/>
            <person name="Souvorov A."/>
            <person name="Sung W."/>
            <person name="Tang Z."/>
            <person name="Tsuchiya D."/>
            <person name="Tu H."/>
            <person name="Vos H."/>
            <person name="Wang M."/>
            <person name="Wolf Y.I."/>
            <person name="Yamagata H."/>
            <person name="Yamada T."/>
            <person name="Ye Y."/>
            <person name="Shaw J.R."/>
            <person name="Andrews J."/>
            <person name="Crease T.J."/>
            <person name="Tang H."/>
            <person name="Lucas S.M."/>
            <person name="Robertson H.M."/>
            <person name="Bork P."/>
            <person name="Koonin E.V."/>
            <person name="Zdobnov E.M."/>
            <person name="Grigoriev I.V."/>
            <person name="Lynch M."/>
            <person name="Boore J.L."/>
        </authorList>
    </citation>
    <scope>NUCLEOTIDE SEQUENCE [LARGE SCALE GENOMIC DNA]</scope>
</reference>
<dbReference type="KEGG" id="dpx:DAPPUDRAFT_246913"/>
<gene>
    <name evidence="1" type="ORF">DAPPUDRAFT_246913</name>
</gene>
<sequence length="51" mass="5832">MNSDGATEAPDRKKRTWIGKLLAKRKTQKSEYEDGFANLLKTTGLKMIKYV</sequence>
<protein>
    <submittedName>
        <fullName evidence="1">Uncharacterized protein</fullName>
    </submittedName>
</protein>
<dbReference type="InParanoid" id="E9GRF3"/>
<proteinExistence type="predicted"/>
<name>E9GRF3_DAPPU</name>
<evidence type="ECO:0000313" key="2">
    <source>
        <dbReference type="Proteomes" id="UP000000305"/>
    </source>
</evidence>
<keyword evidence="2" id="KW-1185">Reference proteome</keyword>
<evidence type="ECO:0000313" key="1">
    <source>
        <dbReference type="EMBL" id="EFX78000.1"/>
    </source>
</evidence>
<dbReference type="HOGENOM" id="CLU_3108504_0_0_1"/>
<dbReference type="Proteomes" id="UP000000305">
    <property type="component" value="Unassembled WGS sequence"/>
</dbReference>